<keyword evidence="6" id="KW-0406">Ion transport</keyword>
<evidence type="ECO:0000313" key="10">
    <source>
        <dbReference type="Proteomes" id="UP000886824"/>
    </source>
</evidence>
<feature type="transmembrane region" description="Helical" evidence="8">
    <location>
        <begin position="455"/>
        <end position="478"/>
    </location>
</feature>
<dbReference type="EMBL" id="DXCX01000019">
    <property type="protein sequence ID" value="HIY72686.1"/>
    <property type="molecule type" value="Genomic_DNA"/>
</dbReference>
<dbReference type="GO" id="GO:0016471">
    <property type="term" value="C:vacuolar proton-transporting V-type ATPase complex"/>
    <property type="evidence" value="ECO:0007669"/>
    <property type="project" value="TreeGrafter"/>
</dbReference>
<comment type="subcellular location">
    <subcellularLocation>
        <location evidence="1">Membrane</location>
        <topology evidence="1">Multi-pass membrane protein</topology>
    </subcellularLocation>
</comment>
<evidence type="ECO:0000313" key="9">
    <source>
        <dbReference type="EMBL" id="HIY72686.1"/>
    </source>
</evidence>
<dbReference type="Gene3D" id="1.20.1460.20">
    <property type="match status" value="1"/>
</dbReference>
<sequence length="651" mass="71083">MSIVKMKHLRLFAMAADREELLRQLQHLGCVEIREPDQELADPAWASFARVDDTALADTKAKSDRLRAALDLLNHYAPSKGGLFQARPQVTEAQLFDESVRREATEAAERISARDTRIAAIYNEQSKLTAQKAALAPWLELDTPLDTPSTREVSVTFGAVSGSADRHAVETALAAATELAQLNWAGRDREFQYVLVLCHRSAEEEAMGVLKTFGFTPTSLRGWTGTARANTDTIDAQLSALSNELEACKQAIGQEVDHREALRLTIDRLTQDVQREEVKSRLLSTGATLFLEGWVPADKLGRVEALLSQHAAAWEASDPEPEEYPQVPIQLKNNILTKPLNMVTNMYVLPAYDGVDPNPLMAPFFIFFFGLMMADMAYGILMVAGGLFMLKKMRPKGTMEDMAGLLVLCGISTFIMGALTGGFLGDFIPQIAKIIDPNTTFTSLPALFTPLTDTLAILVGSLALGLLQVITGMVISVVRKVQAGDWADALWDEVTWWVILAGIALAVLGIGSVGGYPVVLIVGLVMLLYAGTRNAKGFGKLTSLIGTVYNGATGFFSDILSYARLMALMLAGSVIAQVFNTLGSVTGNVVGFVIISLIGNTLNFALNLLGCYVHDLRLQCLEFFGRFYKEGGKPFRPLFINTKYVDIKEEQ</sequence>
<evidence type="ECO:0000256" key="6">
    <source>
        <dbReference type="ARBA" id="ARBA00023065"/>
    </source>
</evidence>
<reference evidence="9" key="1">
    <citation type="journal article" date="2021" name="PeerJ">
        <title>Extensive microbial diversity within the chicken gut microbiome revealed by metagenomics and culture.</title>
        <authorList>
            <person name="Gilroy R."/>
            <person name="Ravi A."/>
            <person name="Getino M."/>
            <person name="Pursley I."/>
            <person name="Horton D.L."/>
            <person name="Alikhan N.F."/>
            <person name="Baker D."/>
            <person name="Gharbi K."/>
            <person name="Hall N."/>
            <person name="Watson M."/>
            <person name="Adriaenssens E.M."/>
            <person name="Foster-Nyarko E."/>
            <person name="Jarju S."/>
            <person name="Secka A."/>
            <person name="Antonio M."/>
            <person name="Oren A."/>
            <person name="Chaudhuri R.R."/>
            <person name="La Ragione R."/>
            <person name="Hildebrand F."/>
            <person name="Pallen M.J."/>
        </authorList>
    </citation>
    <scope>NUCLEOTIDE SEQUENCE</scope>
    <source>
        <strain evidence="9">CHK33-7979</strain>
    </source>
</reference>
<dbReference type="GO" id="GO:0033179">
    <property type="term" value="C:proton-transporting V-type ATPase, V0 domain"/>
    <property type="evidence" value="ECO:0007669"/>
    <property type="project" value="InterPro"/>
</dbReference>
<dbReference type="Pfam" id="PF01496">
    <property type="entry name" value="V_ATPase_I"/>
    <property type="match status" value="1"/>
</dbReference>
<feature type="transmembrane region" description="Helical" evidence="8">
    <location>
        <begin position="364"/>
        <end position="390"/>
    </location>
</feature>
<protein>
    <submittedName>
        <fullName evidence="9">V-type ATP synthase subunit I</fullName>
    </submittedName>
</protein>
<dbReference type="Proteomes" id="UP000886824">
    <property type="component" value="Unassembled WGS sequence"/>
</dbReference>
<gene>
    <name evidence="9" type="ORF">H9826_01760</name>
</gene>
<dbReference type="Gene3D" id="3.30.70.2170">
    <property type="match status" value="1"/>
</dbReference>
<comment type="similarity">
    <text evidence="2">Belongs to the V-ATPase 116 kDa subunit family.</text>
</comment>
<dbReference type="GO" id="GO:0051117">
    <property type="term" value="F:ATPase binding"/>
    <property type="evidence" value="ECO:0007669"/>
    <property type="project" value="TreeGrafter"/>
</dbReference>
<dbReference type="PANTHER" id="PTHR11629">
    <property type="entry name" value="VACUOLAR PROTON ATPASES"/>
    <property type="match status" value="1"/>
</dbReference>
<evidence type="ECO:0000256" key="4">
    <source>
        <dbReference type="ARBA" id="ARBA00022692"/>
    </source>
</evidence>
<evidence type="ECO:0000256" key="7">
    <source>
        <dbReference type="ARBA" id="ARBA00023136"/>
    </source>
</evidence>
<dbReference type="Gene3D" id="3.30.70.2750">
    <property type="match status" value="1"/>
</dbReference>
<keyword evidence="5 8" id="KW-1133">Transmembrane helix</keyword>
<evidence type="ECO:0000256" key="8">
    <source>
        <dbReference type="SAM" id="Phobius"/>
    </source>
</evidence>
<dbReference type="GO" id="GO:0046961">
    <property type="term" value="F:proton-transporting ATPase activity, rotational mechanism"/>
    <property type="evidence" value="ECO:0007669"/>
    <property type="project" value="InterPro"/>
</dbReference>
<dbReference type="InterPro" id="IPR002490">
    <property type="entry name" value="V-ATPase_116kDa_su"/>
</dbReference>
<comment type="caution">
    <text evidence="9">The sequence shown here is derived from an EMBL/GenBank/DDBJ whole genome shotgun (WGS) entry which is preliminary data.</text>
</comment>
<name>A0A9D2CCB5_9FIRM</name>
<reference evidence="9" key="2">
    <citation type="submission" date="2021-04" db="EMBL/GenBank/DDBJ databases">
        <authorList>
            <person name="Gilroy R."/>
        </authorList>
    </citation>
    <scope>NUCLEOTIDE SEQUENCE</scope>
    <source>
        <strain evidence="9">CHK33-7979</strain>
    </source>
</reference>
<feature type="transmembrane region" description="Helical" evidence="8">
    <location>
        <begin position="402"/>
        <end position="424"/>
    </location>
</feature>
<accession>A0A9D2CCB5</accession>
<organism evidence="9 10">
    <name type="scientific">Candidatus Intestinimonas merdavium</name>
    <dbReference type="NCBI Taxonomy" id="2838622"/>
    <lineage>
        <taxon>Bacteria</taxon>
        <taxon>Bacillati</taxon>
        <taxon>Bacillota</taxon>
        <taxon>Clostridia</taxon>
        <taxon>Eubacteriales</taxon>
        <taxon>Intestinimonas</taxon>
    </lineage>
</organism>
<evidence type="ECO:0000256" key="5">
    <source>
        <dbReference type="ARBA" id="ARBA00022989"/>
    </source>
</evidence>
<proteinExistence type="inferred from homology"/>
<keyword evidence="7 8" id="KW-0472">Membrane</keyword>
<keyword evidence="3" id="KW-0813">Transport</keyword>
<dbReference type="AlphaFoldDB" id="A0A9D2CCB5"/>
<keyword evidence="4 8" id="KW-0812">Transmembrane</keyword>
<evidence type="ECO:0000256" key="1">
    <source>
        <dbReference type="ARBA" id="ARBA00004141"/>
    </source>
</evidence>
<dbReference type="PANTHER" id="PTHR11629:SF63">
    <property type="entry name" value="V-TYPE PROTON ATPASE SUBUNIT A"/>
    <property type="match status" value="1"/>
</dbReference>
<dbReference type="GO" id="GO:0007035">
    <property type="term" value="P:vacuolar acidification"/>
    <property type="evidence" value="ECO:0007669"/>
    <property type="project" value="TreeGrafter"/>
</dbReference>
<evidence type="ECO:0000256" key="2">
    <source>
        <dbReference type="ARBA" id="ARBA00009904"/>
    </source>
</evidence>
<evidence type="ECO:0000256" key="3">
    <source>
        <dbReference type="ARBA" id="ARBA00022448"/>
    </source>
</evidence>